<evidence type="ECO:0000256" key="1">
    <source>
        <dbReference type="SAM" id="Phobius"/>
    </source>
</evidence>
<protein>
    <submittedName>
        <fullName evidence="2">Uncharacterized protein</fullName>
    </submittedName>
</protein>
<keyword evidence="1" id="KW-0472">Membrane</keyword>
<dbReference type="Proteomes" id="UP000799118">
    <property type="component" value="Unassembled WGS sequence"/>
</dbReference>
<dbReference type="AlphaFoldDB" id="A0A6A4GBG0"/>
<keyword evidence="1" id="KW-1133">Transmembrane helix</keyword>
<feature type="transmembrane region" description="Helical" evidence="1">
    <location>
        <begin position="59"/>
        <end position="78"/>
    </location>
</feature>
<evidence type="ECO:0000313" key="2">
    <source>
        <dbReference type="EMBL" id="KAE9382811.1"/>
    </source>
</evidence>
<accession>A0A6A4GBG0</accession>
<keyword evidence="1" id="KW-0812">Transmembrane</keyword>
<dbReference type="OrthoDB" id="44736at2759"/>
<dbReference type="EMBL" id="ML770967">
    <property type="protein sequence ID" value="KAE9382811.1"/>
    <property type="molecule type" value="Genomic_DNA"/>
</dbReference>
<organism evidence="2 3">
    <name type="scientific">Gymnopus androsaceus JB14</name>
    <dbReference type="NCBI Taxonomy" id="1447944"/>
    <lineage>
        <taxon>Eukaryota</taxon>
        <taxon>Fungi</taxon>
        <taxon>Dikarya</taxon>
        <taxon>Basidiomycota</taxon>
        <taxon>Agaricomycotina</taxon>
        <taxon>Agaricomycetes</taxon>
        <taxon>Agaricomycetidae</taxon>
        <taxon>Agaricales</taxon>
        <taxon>Marasmiineae</taxon>
        <taxon>Omphalotaceae</taxon>
        <taxon>Gymnopus</taxon>
    </lineage>
</organism>
<proteinExistence type="predicted"/>
<reference evidence="2" key="1">
    <citation type="journal article" date="2019" name="Environ. Microbiol.">
        <title>Fungal ecological strategies reflected in gene transcription - a case study of two litter decomposers.</title>
        <authorList>
            <person name="Barbi F."/>
            <person name="Kohler A."/>
            <person name="Barry K."/>
            <person name="Baskaran P."/>
            <person name="Daum C."/>
            <person name="Fauchery L."/>
            <person name="Ihrmark K."/>
            <person name="Kuo A."/>
            <person name="LaButti K."/>
            <person name="Lipzen A."/>
            <person name="Morin E."/>
            <person name="Grigoriev I.V."/>
            <person name="Henrissat B."/>
            <person name="Lindahl B."/>
            <person name="Martin F."/>
        </authorList>
    </citation>
    <scope>NUCLEOTIDE SEQUENCE</scope>
    <source>
        <strain evidence="2">JB14</strain>
    </source>
</reference>
<sequence length="169" mass="19288">MPMRVFTRAIMHITLGLSIALNLGTCAYYWITRNTTLGPSSSPLLHYFQFSRAGDTDRAFQWCLCFFMSVGSSGCFIWHRHNTSLRLYVCVHSASNLLPTFRSRRWYTLFMNGLGAVLVLSPSAYRRCHVYDIPAPSPSQLPTSLTQCHHTYRAYAKPECLGLDRQMPL</sequence>
<name>A0A6A4GBG0_9AGAR</name>
<feature type="transmembrane region" description="Helical" evidence="1">
    <location>
        <begin position="12"/>
        <end position="31"/>
    </location>
</feature>
<keyword evidence="3" id="KW-1185">Reference proteome</keyword>
<evidence type="ECO:0000313" key="3">
    <source>
        <dbReference type="Proteomes" id="UP000799118"/>
    </source>
</evidence>
<gene>
    <name evidence="2" type="ORF">BT96DRAFT_1010010</name>
</gene>